<dbReference type="OrthoDB" id="1418352at2759"/>
<proteinExistence type="inferred from homology"/>
<dbReference type="EMBL" id="BNJQ01000038">
    <property type="protein sequence ID" value="GHP12136.1"/>
    <property type="molecule type" value="Genomic_DNA"/>
</dbReference>
<gene>
    <name evidence="4" type="ORF">PPROV_001086300</name>
</gene>
<dbReference type="InterPro" id="IPR050871">
    <property type="entry name" value="26S_Proteasome/COP9_Components"/>
</dbReference>
<evidence type="ECO:0000256" key="1">
    <source>
        <dbReference type="ARBA" id="ARBA00007454"/>
    </source>
</evidence>
<dbReference type="AlphaFoldDB" id="A0A830HXC8"/>
<dbReference type="SMART" id="SM00088">
    <property type="entry name" value="PINT"/>
    <property type="match status" value="1"/>
</dbReference>
<comment type="similarity">
    <text evidence="1">Belongs to the proteasome subunit S9 family.</text>
</comment>
<keyword evidence="5" id="KW-1185">Reference proteome</keyword>
<dbReference type="InterPro" id="IPR036390">
    <property type="entry name" value="WH_DNA-bd_sf"/>
</dbReference>
<dbReference type="InterPro" id="IPR000717">
    <property type="entry name" value="PCI_dom"/>
</dbReference>
<dbReference type="Pfam" id="PF18503">
    <property type="entry name" value="RPN6_C_helix"/>
    <property type="match status" value="1"/>
</dbReference>
<dbReference type="Gene3D" id="1.25.40.570">
    <property type="match status" value="1"/>
</dbReference>
<sequence>MAASLADAAAQEAKGDSAAAIRTYRSICIEASPSQANAQATEAAIAKLCALYTKQHDANALAKMLTELRPFFAVIPKAKTAKLVKNIIDAVAKVPNTTKLQVQLCREQAEWAKAEKRSFLRQRLELRLATLLLELCDYAPALTLITRLLTEVKRLDDKLLLVDIHLVESRVYHALRNVAKAKAALTASRTAANAIYVPPTVQAHIDMQSGVLQAEEKDYKTGYSYFFEAFEQLGALDENVLALRGLKYMLLCKVMGGQAHEVANIASTKGGVKYAGRDIDALKAVAAAHKARTLKDFEVAKKDYNDVLTSDAIVDGHLRVLYDDLLELNVMRLLEPYSRVDVSYVASQLELESGMVEAKISQMILDKKLDAVLDDAGVLKIFSEEASKGGYPDALDTIGNLDKVVSALFVRSAKLMAS</sequence>
<dbReference type="GO" id="GO:0000502">
    <property type="term" value="C:proteasome complex"/>
    <property type="evidence" value="ECO:0007669"/>
    <property type="project" value="UniProtKB-KW"/>
</dbReference>
<keyword evidence="2" id="KW-0647">Proteasome</keyword>
<dbReference type="Proteomes" id="UP000660262">
    <property type="component" value="Unassembled WGS sequence"/>
</dbReference>
<dbReference type="InterPro" id="IPR040780">
    <property type="entry name" value="Rpn6_C_helix"/>
</dbReference>
<dbReference type="PANTHER" id="PTHR10678">
    <property type="entry name" value="26S PROTEASOME NON-ATPASE REGULATORY SUBUNIT 11/COP9 SIGNALOSOME COMPLEX SUBUNIT 2"/>
    <property type="match status" value="1"/>
</dbReference>
<accession>A0A830HXC8</accession>
<feature type="domain" description="PCI" evidence="3">
    <location>
        <begin position="316"/>
        <end position="398"/>
    </location>
</feature>
<evidence type="ECO:0000256" key="2">
    <source>
        <dbReference type="ARBA" id="ARBA00022942"/>
    </source>
</evidence>
<dbReference type="Pfam" id="PF01399">
    <property type="entry name" value="PCI"/>
    <property type="match status" value="1"/>
</dbReference>
<dbReference type="SMART" id="SM00753">
    <property type="entry name" value="PAM"/>
    <property type="match status" value="1"/>
</dbReference>
<reference evidence="4" key="1">
    <citation type="submission" date="2020-10" db="EMBL/GenBank/DDBJ databases">
        <title>Unveiling of a novel bifunctional photoreceptor, Dualchrome1, isolated from a cosmopolitan green alga.</title>
        <authorList>
            <person name="Suzuki S."/>
            <person name="Kawachi M."/>
        </authorList>
    </citation>
    <scope>NUCLEOTIDE SEQUENCE</scope>
    <source>
        <strain evidence="4">NIES 2893</strain>
    </source>
</reference>
<evidence type="ECO:0000313" key="5">
    <source>
        <dbReference type="Proteomes" id="UP000660262"/>
    </source>
</evidence>
<dbReference type="Pfam" id="PF18055">
    <property type="entry name" value="RPN6_N"/>
    <property type="match status" value="1"/>
</dbReference>
<evidence type="ECO:0000259" key="3">
    <source>
        <dbReference type="SMART" id="SM00088"/>
    </source>
</evidence>
<comment type="caution">
    <text evidence="4">The sequence shown here is derived from an EMBL/GenBank/DDBJ whole genome shotgun (WGS) entry which is preliminary data.</text>
</comment>
<dbReference type="SUPFAM" id="SSF46785">
    <property type="entry name" value="Winged helix' DNA-binding domain"/>
    <property type="match status" value="1"/>
</dbReference>
<organism evidence="4 5">
    <name type="scientific">Pycnococcus provasolii</name>
    <dbReference type="NCBI Taxonomy" id="41880"/>
    <lineage>
        <taxon>Eukaryota</taxon>
        <taxon>Viridiplantae</taxon>
        <taxon>Chlorophyta</taxon>
        <taxon>Pseudoscourfieldiophyceae</taxon>
        <taxon>Pseudoscourfieldiales</taxon>
        <taxon>Pycnococcaceae</taxon>
        <taxon>Pycnococcus</taxon>
    </lineage>
</organism>
<protein>
    <recommendedName>
        <fullName evidence="3">PCI domain-containing protein</fullName>
    </recommendedName>
</protein>
<dbReference type="InterPro" id="IPR040773">
    <property type="entry name" value="Rpn6_N"/>
</dbReference>
<name>A0A830HXC8_9CHLO</name>
<evidence type="ECO:0000313" key="4">
    <source>
        <dbReference type="EMBL" id="GHP12136.1"/>
    </source>
</evidence>